<sequence>MSDLTGELARERVDYTAAHLSRADAPADPLELFGQWLETALAAKEQGVLPEPTAVQLATVDVDGGRARPSVRTVLLKGFDAQGFTFFTNQQSRKGCEIAANPDVALHVHWAPFFRAVRVEGVAAPVSRAESEAYFATRPRGSQLGAWASPQSGELGGTAELEAAWAAREQEFQGVEVPCPPHWGGYRVVPDRIEFWQGRPSRLHDRLLYTRTGDAWRLTRLAP</sequence>
<feature type="binding site" evidence="5 6">
    <location>
        <position position="138"/>
    </location>
    <ligand>
        <name>substrate</name>
    </ligand>
</feature>
<name>A0A1G6YGU1_9ACTN</name>
<feature type="binding site" evidence="5 7">
    <location>
        <position position="196"/>
    </location>
    <ligand>
        <name>FMN</name>
        <dbReference type="ChEBI" id="CHEBI:58210"/>
    </ligand>
</feature>
<dbReference type="EMBL" id="LT629688">
    <property type="protein sequence ID" value="SDD89580.1"/>
    <property type="molecule type" value="Genomic_DNA"/>
</dbReference>
<dbReference type="SUPFAM" id="SSF50475">
    <property type="entry name" value="FMN-binding split barrel"/>
    <property type="match status" value="1"/>
</dbReference>
<feature type="binding site" evidence="5 7">
    <location>
        <begin position="87"/>
        <end position="88"/>
    </location>
    <ligand>
        <name>FMN</name>
        <dbReference type="ChEBI" id="CHEBI:58210"/>
    </ligand>
</feature>
<comment type="pathway">
    <text evidence="5">Cofactor metabolism; pyridoxal 5'-phosphate salvage; pyridoxal 5'-phosphate from pyridoxine 5'-phosphate: step 1/1.</text>
</comment>
<organism evidence="10 11">
    <name type="scientific">Auraticoccus monumenti</name>
    <dbReference type="NCBI Taxonomy" id="675864"/>
    <lineage>
        <taxon>Bacteria</taxon>
        <taxon>Bacillati</taxon>
        <taxon>Actinomycetota</taxon>
        <taxon>Actinomycetes</taxon>
        <taxon>Propionibacteriales</taxon>
        <taxon>Propionibacteriaceae</taxon>
        <taxon>Auraticoccus</taxon>
    </lineage>
</organism>
<comment type="similarity">
    <text evidence="1 5">Belongs to the pyridoxamine 5'-phosphate oxidase family.</text>
</comment>
<feature type="binding site" evidence="5 7">
    <location>
        <position position="94"/>
    </location>
    <ligand>
        <name>FMN</name>
        <dbReference type="ChEBI" id="CHEBI:58210"/>
    </ligand>
</feature>
<evidence type="ECO:0000256" key="1">
    <source>
        <dbReference type="ARBA" id="ARBA00007301"/>
    </source>
</evidence>
<dbReference type="Proteomes" id="UP000198546">
    <property type="component" value="Chromosome i"/>
</dbReference>
<dbReference type="PANTHER" id="PTHR10851:SF0">
    <property type="entry name" value="PYRIDOXINE-5'-PHOSPHATE OXIDASE"/>
    <property type="match status" value="1"/>
</dbReference>
<evidence type="ECO:0000256" key="2">
    <source>
        <dbReference type="ARBA" id="ARBA00022630"/>
    </source>
</evidence>
<comment type="pathway">
    <text evidence="5">Cofactor metabolism; pyridoxal 5'-phosphate salvage; pyridoxal 5'-phosphate from pyridoxamine 5'-phosphate: step 1/1.</text>
</comment>
<feature type="domain" description="Pyridoxine 5'-phosphate oxidase dimerisation C-terminal" evidence="9">
    <location>
        <begin position="183"/>
        <end position="223"/>
    </location>
</feature>
<feature type="binding site" evidence="5 6">
    <location>
        <position position="77"/>
    </location>
    <ligand>
        <name>substrate</name>
    </ligand>
</feature>
<dbReference type="InterPro" id="IPR011576">
    <property type="entry name" value="Pyridox_Oxase_N"/>
</dbReference>
<feature type="binding site" evidence="5 7">
    <location>
        <begin position="151"/>
        <end position="152"/>
    </location>
    <ligand>
        <name>FMN</name>
        <dbReference type="ChEBI" id="CHEBI:58210"/>
    </ligand>
</feature>
<dbReference type="UniPathway" id="UPA01068">
    <property type="reaction ID" value="UER00304"/>
</dbReference>
<feature type="domain" description="Pyridoxamine 5'-phosphate oxidase N-terminal" evidence="8">
    <location>
        <begin position="46"/>
        <end position="164"/>
    </location>
</feature>
<keyword evidence="3 5" id="KW-0288">FMN</keyword>
<dbReference type="AlphaFoldDB" id="A0A1G6YGU1"/>
<feature type="binding site" evidence="5 6">
    <location>
        <position position="142"/>
    </location>
    <ligand>
        <name>substrate</name>
    </ligand>
</feature>
<evidence type="ECO:0000256" key="3">
    <source>
        <dbReference type="ARBA" id="ARBA00022643"/>
    </source>
</evidence>
<feature type="binding site" evidence="5 7">
    <location>
        <position position="93"/>
    </location>
    <ligand>
        <name>FMN</name>
        <dbReference type="ChEBI" id="CHEBI:58210"/>
    </ligand>
</feature>
<dbReference type="GO" id="GO:0008615">
    <property type="term" value="P:pyridoxine biosynthetic process"/>
    <property type="evidence" value="ECO:0007669"/>
    <property type="project" value="UniProtKB-UniRule"/>
</dbReference>
<dbReference type="InterPro" id="IPR019740">
    <property type="entry name" value="Pyridox_Oxase_CS"/>
</dbReference>
<comment type="catalytic activity">
    <reaction evidence="5">
        <text>pyridoxine 5'-phosphate + O2 = pyridoxal 5'-phosphate + H2O2</text>
        <dbReference type="Rhea" id="RHEA:15149"/>
        <dbReference type="ChEBI" id="CHEBI:15379"/>
        <dbReference type="ChEBI" id="CHEBI:16240"/>
        <dbReference type="ChEBI" id="CHEBI:58589"/>
        <dbReference type="ChEBI" id="CHEBI:597326"/>
        <dbReference type="EC" id="1.4.3.5"/>
    </reaction>
</comment>
<dbReference type="InterPro" id="IPR000659">
    <property type="entry name" value="Pyridox_Oxase"/>
</dbReference>
<keyword evidence="11" id="KW-1185">Reference proteome</keyword>
<accession>A0A1G6YGU1</accession>
<dbReference type="GO" id="GO:0010181">
    <property type="term" value="F:FMN binding"/>
    <property type="evidence" value="ECO:0007669"/>
    <property type="project" value="UniProtKB-UniRule"/>
</dbReference>
<dbReference type="InterPro" id="IPR019576">
    <property type="entry name" value="Pyridoxamine_oxidase_dimer_C"/>
</dbReference>
<evidence type="ECO:0000259" key="9">
    <source>
        <dbReference type="Pfam" id="PF10590"/>
    </source>
</evidence>
<dbReference type="InterPro" id="IPR012349">
    <property type="entry name" value="Split_barrel_FMN-bd"/>
</dbReference>
<dbReference type="Pfam" id="PF01243">
    <property type="entry name" value="PNPOx_N"/>
    <property type="match status" value="1"/>
</dbReference>
<evidence type="ECO:0000256" key="5">
    <source>
        <dbReference type="HAMAP-Rule" id="MF_01629"/>
    </source>
</evidence>
<evidence type="ECO:0000259" key="8">
    <source>
        <dbReference type="Pfam" id="PF01243"/>
    </source>
</evidence>
<comment type="catalytic activity">
    <reaction evidence="5">
        <text>pyridoxamine 5'-phosphate + O2 + H2O = pyridoxal 5'-phosphate + H2O2 + NH4(+)</text>
        <dbReference type="Rhea" id="RHEA:15817"/>
        <dbReference type="ChEBI" id="CHEBI:15377"/>
        <dbReference type="ChEBI" id="CHEBI:15379"/>
        <dbReference type="ChEBI" id="CHEBI:16240"/>
        <dbReference type="ChEBI" id="CHEBI:28938"/>
        <dbReference type="ChEBI" id="CHEBI:58451"/>
        <dbReference type="ChEBI" id="CHEBI:597326"/>
        <dbReference type="EC" id="1.4.3.5"/>
    </reaction>
</comment>
<proteinExistence type="inferred from homology"/>
<evidence type="ECO:0000256" key="6">
    <source>
        <dbReference type="PIRSR" id="PIRSR000190-1"/>
    </source>
</evidence>
<comment type="function">
    <text evidence="5">Catalyzes the oxidation of either pyridoxine 5'-phosphate (PNP) or pyridoxamine 5'-phosphate (PMP) into pyridoxal 5'-phosphate (PLP).</text>
</comment>
<gene>
    <name evidence="5" type="primary">pdxH</name>
    <name evidence="10" type="ORF">SAMN04489747_2004</name>
</gene>
<dbReference type="Gene3D" id="2.30.110.10">
    <property type="entry name" value="Electron Transport, Fmn-binding Protein, Chain A"/>
    <property type="match status" value="1"/>
</dbReference>
<comment type="cofactor">
    <cofactor evidence="5 7">
        <name>FMN</name>
        <dbReference type="ChEBI" id="CHEBI:58210"/>
    </cofactor>
    <text evidence="5 7">Binds 1 FMN per subunit.</text>
</comment>
<dbReference type="PROSITE" id="PS01064">
    <property type="entry name" value="PYRIDOX_OXIDASE"/>
    <property type="match status" value="1"/>
</dbReference>
<dbReference type="RefSeq" id="WP_090592898.1">
    <property type="nucleotide sequence ID" value="NZ_LT629688.1"/>
</dbReference>
<dbReference type="PANTHER" id="PTHR10851">
    <property type="entry name" value="PYRIDOXINE-5-PHOSPHATE OXIDASE"/>
    <property type="match status" value="1"/>
</dbReference>
<comment type="subunit">
    <text evidence="5">Homodimer.</text>
</comment>
<feature type="binding site" evidence="5 6">
    <location>
        <position position="134"/>
    </location>
    <ligand>
        <name>substrate</name>
    </ligand>
</feature>
<dbReference type="OrthoDB" id="9780392at2"/>
<dbReference type="PIRSF" id="PIRSF000190">
    <property type="entry name" value="Pyd_amn-ph_oxd"/>
    <property type="match status" value="1"/>
</dbReference>
<protein>
    <recommendedName>
        <fullName evidence="5">Pyridoxine/pyridoxamine 5'-phosphate oxidase</fullName>
        <ecNumber evidence="5">1.4.3.5</ecNumber>
    </recommendedName>
    <alternativeName>
        <fullName evidence="5">PNP/PMP oxidase</fullName>
        <shortName evidence="5">PNPOx</shortName>
    </alternativeName>
    <alternativeName>
        <fullName evidence="5">Pyridoxal 5'-phosphate synthase</fullName>
    </alternativeName>
</protein>
<feature type="binding site" evidence="5 7">
    <location>
        <begin position="72"/>
        <end position="77"/>
    </location>
    <ligand>
        <name>FMN</name>
        <dbReference type="ChEBI" id="CHEBI:58210"/>
    </ligand>
</feature>
<dbReference type="NCBIfam" id="TIGR00558">
    <property type="entry name" value="pdxH"/>
    <property type="match status" value="1"/>
</dbReference>
<evidence type="ECO:0000256" key="7">
    <source>
        <dbReference type="PIRSR" id="PIRSR000190-2"/>
    </source>
</evidence>
<reference evidence="10 11" key="1">
    <citation type="submission" date="2016-10" db="EMBL/GenBank/DDBJ databases">
        <authorList>
            <person name="de Groot N.N."/>
        </authorList>
    </citation>
    <scope>NUCLEOTIDE SEQUENCE [LARGE SCALE GENOMIC DNA]</scope>
    <source>
        <strain evidence="10 11">MON 2.2</strain>
    </source>
</reference>
<dbReference type="HAMAP" id="MF_01629">
    <property type="entry name" value="PdxH"/>
    <property type="match status" value="1"/>
</dbReference>
<dbReference type="Pfam" id="PF10590">
    <property type="entry name" value="PNP_phzG_C"/>
    <property type="match status" value="1"/>
</dbReference>
<feature type="binding site" evidence="5 7">
    <location>
        <position position="206"/>
    </location>
    <ligand>
        <name>FMN</name>
        <dbReference type="ChEBI" id="CHEBI:58210"/>
    </ligand>
</feature>
<keyword evidence="5" id="KW-0664">Pyridoxine biosynthesis</keyword>
<keyword evidence="2 5" id="KW-0285">Flavoprotein</keyword>
<keyword evidence="4 5" id="KW-0560">Oxidoreductase</keyword>
<evidence type="ECO:0000313" key="11">
    <source>
        <dbReference type="Proteomes" id="UP000198546"/>
    </source>
</evidence>
<dbReference type="GO" id="GO:0004733">
    <property type="term" value="F:pyridoxamine phosphate oxidase activity"/>
    <property type="evidence" value="ECO:0007669"/>
    <property type="project" value="UniProtKB-UniRule"/>
</dbReference>
<dbReference type="NCBIfam" id="NF004231">
    <property type="entry name" value="PRK05679.1"/>
    <property type="match status" value="1"/>
</dbReference>
<comment type="caution">
    <text evidence="5">Lacks conserved residue(s) required for the propagation of feature annotation.</text>
</comment>
<dbReference type="STRING" id="675864.SAMN04489747_2004"/>
<feature type="binding site" evidence="6">
    <location>
        <begin position="12"/>
        <end position="15"/>
    </location>
    <ligand>
        <name>substrate</name>
    </ligand>
</feature>
<evidence type="ECO:0000256" key="4">
    <source>
        <dbReference type="ARBA" id="ARBA00023002"/>
    </source>
</evidence>
<feature type="binding site" evidence="5 6">
    <location>
        <begin position="202"/>
        <end position="204"/>
    </location>
    <ligand>
        <name>substrate</name>
    </ligand>
</feature>
<dbReference type="EC" id="1.4.3.5" evidence="5"/>
<evidence type="ECO:0000313" key="10">
    <source>
        <dbReference type="EMBL" id="SDD89580.1"/>
    </source>
</evidence>